<gene>
    <name evidence="5" type="ORF">AWC38_SpisGene5243</name>
</gene>
<dbReference type="InterPro" id="IPR027806">
    <property type="entry name" value="HARBI1_dom"/>
</dbReference>
<name>A0A2B4SNB0_STYPI</name>
<dbReference type="Pfam" id="PF13359">
    <property type="entry name" value="DDE_Tnp_4"/>
    <property type="match status" value="1"/>
</dbReference>
<dbReference type="GO" id="GO:0046872">
    <property type="term" value="F:metal ion binding"/>
    <property type="evidence" value="ECO:0007669"/>
    <property type="project" value="UniProtKB-KW"/>
</dbReference>
<dbReference type="Pfam" id="PF13613">
    <property type="entry name" value="HTH_Tnp_4"/>
    <property type="match status" value="1"/>
</dbReference>
<evidence type="ECO:0000256" key="2">
    <source>
        <dbReference type="ARBA" id="ARBA00022723"/>
    </source>
</evidence>
<organism evidence="5 6">
    <name type="scientific">Stylophora pistillata</name>
    <name type="common">Smooth cauliflower coral</name>
    <dbReference type="NCBI Taxonomy" id="50429"/>
    <lineage>
        <taxon>Eukaryota</taxon>
        <taxon>Metazoa</taxon>
        <taxon>Cnidaria</taxon>
        <taxon>Anthozoa</taxon>
        <taxon>Hexacorallia</taxon>
        <taxon>Scleractinia</taxon>
        <taxon>Astrocoeniina</taxon>
        <taxon>Pocilloporidae</taxon>
        <taxon>Stylophora</taxon>
    </lineage>
</organism>
<keyword evidence="2" id="KW-0479">Metal-binding</keyword>
<feature type="domain" description="Transposase Helix-turn-helix" evidence="4">
    <location>
        <begin position="351"/>
        <end position="402"/>
    </location>
</feature>
<comment type="caution">
    <text evidence="5">The sequence shown here is derived from an EMBL/GenBank/DDBJ whole genome shotgun (WGS) entry which is preliminary data.</text>
</comment>
<dbReference type="PANTHER" id="PTHR23080">
    <property type="entry name" value="THAP DOMAIN PROTEIN"/>
    <property type="match status" value="1"/>
</dbReference>
<sequence>MLLVSRVENADMFALYFLGKPSSIYDKDNPDWAPSQKLGYDCNKVKESSQERYNRAQERVEKRRRSEGAIALMELSKAAMEETMDAGVTVEELNCKACQTDITSEYFTELIQNEETLKKENAALKEQLKQNSLSQDSFEEDNDKVRKDIYYKIRISEQANDSDFRSRVVVNLKVIKCMLLVSRVENADMFALYFLGKPSSIYDKDNPDWAPSQKLGYDCNKVKESSQERYNRAQERVEKRRRSEGAIALMELSKAAMEETMDAGVTVEELNCKACQTDITSEYFTELIQNEETLKKENAALKEQLKQNSLSQDSFEEDNDKVLFYTGLPNWTLVLCIFNFVKDLLQSKGVLSPFQKFLVTMIRLRLNLSGRDLGYRFGGISDSTVSRTFLHVVDVLYQRLKPLIIWPNRDVLRKTLPMDFRKYCPNCVVIIDCFEIFLDRPLNPLARAQTFSSYKHHNTVKYLIGITPQGTVSFISEGWGGRVSDKHLTENSGLLDHLTPGDVILADRGFDIQESVGLFCSTIKIPAFTKGKKQLSGIEVEQTRRIANVRIHVERVIGNIRKKYSILGATYGT</sequence>
<protein>
    <recommendedName>
        <fullName evidence="7">DDE Tnp4 domain-containing protein</fullName>
    </recommendedName>
</protein>
<evidence type="ECO:0008006" key="7">
    <source>
        <dbReference type="Google" id="ProtNLM"/>
    </source>
</evidence>
<comment type="cofactor">
    <cofactor evidence="1">
        <name>a divalent metal cation</name>
        <dbReference type="ChEBI" id="CHEBI:60240"/>
    </cofactor>
</comment>
<evidence type="ECO:0000259" key="4">
    <source>
        <dbReference type="Pfam" id="PF13613"/>
    </source>
</evidence>
<keyword evidence="6" id="KW-1185">Reference proteome</keyword>
<feature type="domain" description="DDE Tnp4" evidence="3">
    <location>
        <begin position="431"/>
        <end position="569"/>
    </location>
</feature>
<accession>A0A2B4SNB0</accession>
<evidence type="ECO:0000256" key="1">
    <source>
        <dbReference type="ARBA" id="ARBA00001968"/>
    </source>
</evidence>
<dbReference type="OrthoDB" id="5986077at2759"/>
<reference evidence="6" key="1">
    <citation type="journal article" date="2017" name="bioRxiv">
        <title>Comparative analysis of the genomes of Stylophora pistillata and Acropora digitifera provides evidence for extensive differences between species of corals.</title>
        <authorList>
            <person name="Voolstra C.R."/>
            <person name="Li Y."/>
            <person name="Liew Y.J."/>
            <person name="Baumgarten S."/>
            <person name="Zoccola D."/>
            <person name="Flot J.-F."/>
            <person name="Tambutte S."/>
            <person name="Allemand D."/>
            <person name="Aranda M."/>
        </authorList>
    </citation>
    <scope>NUCLEOTIDE SEQUENCE [LARGE SCALE GENOMIC DNA]</scope>
</reference>
<dbReference type="InterPro" id="IPR027805">
    <property type="entry name" value="Transposase_HTH_dom"/>
</dbReference>
<evidence type="ECO:0000313" key="5">
    <source>
        <dbReference type="EMBL" id="PFX30012.1"/>
    </source>
</evidence>
<dbReference type="Proteomes" id="UP000225706">
    <property type="component" value="Unassembled WGS sequence"/>
</dbReference>
<dbReference type="EMBL" id="LSMT01000057">
    <property type="protein sequence ID" value="PFX30012.1"/>
    <property type="molecule type" value="Genomic_DNA"/>
</dbReference>
<proteinExistence type="predicted"/>
<evidence type="ECO:0000259" key="3">
    <source>
        <dbReference type="Pfam" id="PF13359"/>
    </source>
</evidence>
<evidence type="ECO:0000313" key="6">
    <source>
        <dbReference type="Proteomes" id="UP000225706"/>
    </source>
</evidence>
<dbReference type="AlphaFoldDB" id="A0A2B4SNB0"/>